<dbReference type="InterPro" id="IPR035965">
    <property type="entry name" value="PAS-like_dom_sf"/>
</dbReference>
<protein>
    <recommendedName>
        <fullName evidence="2">histidine kinase</fullName>
        <ecNumber evidence="2">2.7.13.3</ecNumber>
    </recommendedName>
</protein>
<dbReference type="InterPro" id="IPR036097">
    <property type="entry name" value="HisK_dim/P_sf"/>
</dbReference>
<dbReference type="InterPro" id="IPR005467">
    <property type="entry name" value="His_kinase_dom"/>
</dbReference>
<dbReference type="InterPro" id="IPR004358">
    <property type="entry name" value="Sig_transdc_His_kin-like_C"/>
</dbReference>
<dbReference type="RefSeq" id="WP_203324286.1">
    <property type="nucleotide sequence ID" value="NZ_CP069213.1"/>
</dbReference>
<dbReference type="Pfam" id="PF02518">
    <property type="entry name" value="HATPase_c"/>
    <property type="match status" value="1"/>
</dbReference>
<keyword evidence="3" id="KW-0597">Phosphoprotein</keyword>
<dbReference type="CDD" id="cd00130">
    <property type="entry name" value="PAS"/>
    <property type="match status" value="1"/>
</dbReference>
<dbReference type="SUPFAM" id="SSF47384">
    <property type="entry name" value="Homodimeric domain of signal transducing histidine kinase"/>
    <property type="match status" value="1"/>
</dbReference>
<proteinExistence type="predicted"/>
<evidence type="ECO:0000256" key="3">
    <source>
        <dbReference type="ARBA" id="ARBA00022553"/>
    </source>
</evidence>
<dbReference type="PROSITE" id="PS50112">
    <property type="entry name" value="PAS"/>
    <property type="match status" value="1"/>
</dbReference>
<dbReference type="Gene3D" id="3.30.450.20">
    <property type="entry name" value="PAS domain"/>
    <property type="match status" value="1"/>
</dbReference>
<evidence type="ECO:0000313" key="6">
    <source>
        <dbReference type="EMBL" id="QRH00569.1"/>
    </source>
</evidence>
<feature type="domain" description="Histidine kinase" evidence="4">
    <location>
        <begin position="141"/>
        <end position="347"/>
    </location>
</feature>
<dbReference type="PANTHER" id="PTHR43065:SF29">
    <property type="entry name" value="SENSOR PROTEIN KINASE FLES"/>
    <property type="match status" value="1"/>
</dbReference>
<accession>A0ABX7FZV1</accession>
<dbReference type="InterPro" id="IPR036890">
    <property type="entry name" value="HATPase_C_sf"/>
</dbReference>
<evidence type="ECO:0000256" key="2">
    <source>
        <dbReference type="ARBA" id="ARBA00012438"/>
    </source>
</evidence>
<evidence type="ECO:0000256" key="1">
    <source>
        <dbReference type="ARBA" id="ARBA00000085"/>
    </source>
</evidence>
<dbReference type="PANTHER" id="PTHR43065">
    <property type="entry name" value="SENSOR HISTIDINE KINASE"/>
    <property type="match status" value="1"/>
</dbReference>
<sequence length="357" mass="38286">MATKALAKIADFPARTHLKEVKPSGVASAQQMAQILEAMPSGVVILNADGIVTLANPVAVELLDRPLEGERWLSVIARAFSPQDDDGHEVSLKNGRRVKLAITPLEPGQLILLTDLTETRLLQRNLAHLQRLSALGKMVATLAHQIRTPLSAALLYAANLASPKLSHDSRSRFQQKLVDRLNELERQVNDMLLMARGKVEAPMSPMSLADIIAPVLATCEPIAADKACALRFQDESLGAMMAASQSALSSAINNLLMNSLEAGARHILLHGSVHDGRLVLAVVDDGKGLESGSEQQVMEPFFTTKAQGTGLGLAVVQTVVRNHGGELKMQCASNRGCSVMLKFPVISEDSVKEVSHA</sequence>
<dbReference type="PRINTS" id="PR00344">
    <property type="entry name" value="BCTRLSENSOR"/>
</dbReference>
<reference evidence="6 7" key="1">
    <citation type="journal article" date="2012" name="Antonie Van Leeuwenhoek">
        <title>Shewanella litorisediminis sp. nov., a gammaproteobacterium isolated from a tidal flat sediment.</title>
        <authorList>
            <person name="Lee M.H."/>
            <person name="Yoon J.H."/>
        </authorList>
    </citation>
    <scope>NUCLEOTIDE SEQUENCE [LARGE SCALE GENOMIC DNA]</scope>
    <source>
        <strain evidence="6 7">SMK1-12</strain>
    </source>
</reference>
<dbReference type="InterPro" id="IPR000014">
    <property type="entry name" value="PAS"/>
</dbReference>
<dbReference type="SMART" id="SM00091">
    <property type="entry name" value="PAS"/>
    <property type="match status" value="1"/>
</dbReference>
<dbReference type="Gene3D" id="1.10.287.130">
    <property type="match status" value="1"/>
</dbReference>
<dbReference type="SUPFAM" id="SSF55785">
    <property type="entry name" value="PYP-like sensor domain (PAS domain)"/>
    <property type="match status" value="1"/>
</dbReference>
<evidence type="ECO:0000259" key="5">
    <source>
        <dbReference type="PROSITE" id="PS50112"/>
    </source>
</evidence>
<comment type="catalytic activity">
    <reaction evidence="1">
        <text>ATP + protein L-histidine = ADP + protein N-phospho-L-histidine.</text>
        <dbReference type="EC" id="2.7.13.3"/>
    </reaction>
</comment>
<dbReference type="CDD" id="cd00075">
    <property type="entry name" value="HATPase"/>
    <property type="match status" value="1"/>
</dbReference>
<dbReference type="PROSITE" id="PS50109">
    <property type="entry name" value="HIS_KIN"/>
    <property type="match status" value="1"/>
</dbReference>
<dbReference type="Proteomes" id="UP000596252">
    <property type="component" value="Chromosome"/>
</dbReference>
<dbReference type="Pfam" id="PF13188">
    <property type="entry name" value="PAS_8"/>
    <property type="match status" value="1"/>
</dbReference>
<keyword evidence="7" id="KW-1185">Reference proteome</keyword>
<dbReference type="EC" id="2.7.13.3" evidence="2"/>
<dbReference type="SMART" id="SM00387">
    <property type="entry name" value="HATPase_c"/>
    <property type="match status" value="1"/>
</dbReference>
<dbReference type="Pfam" id="PF00512">
    <property type="entry name" value="HisKA"/>
    <property type="match status" value="1"/>
</dbReference>
<feature type="domain" description="PAS" evidence="5">
    <location>
        <begin position="28"/>
        <end position="63"/>
    </location>
</feature>
<dbReference type="CDD" id="cd00082">
    <property type="entry name" value="HisKA"/>
    <property type="match status" value="1"/>
</dbReference>
<dbReference type="InterPro" id="IPR003661">
    <property type="entry name" value="HisK_dim/P_dom"/>
</dbReference>
<dbReference type="Gene3D" id="3.30.565.10">
    <property type="entry name" value="Histidine kinase-like ATPase, C-terminal domain"/>
    <property type="match status" value="1"/>
</dbReference>
<dbReference type="SUPFAM" id="SSF55874">
    <property type="entry name" value="ATPase domain of HSP90 chaperone/DNA topoisomerase II/histidine kinase"/>
    <property type="match status" value="1"/>
</dbReference>
<organism evidence="6 7">
    <name type="scientific">Shewanella litorisediminis</name>
    <dbReference type="NCBI Taxonomy" id="1173586"/>
    <lineage>
        <taxon>Bacteria</taxon>
        <taxon>Pseudomonadati</taxon>
        <taxon>Pseudomonadota</taxon>
        <taxon>Gammaproteobacteria</taxon>
        <taxon>Alteromonadales</taxon>
        <taxon>Shewanellaceae</taxon>
        <taxon>Shewanella</taxon>
    </lineage>
</organism>
<dbReference type="EMBL" id="CP069213">
    <property type="protein sequence ID" value="QRH00569.1"/>
    <property type="molecule type" value="Genomic_DNA"/>
</dbReference>
<dbReference type="InterPro" id="IPR003594">
    <property type="entry name" value="HATPase_dom"/>
</dbReference>
<gene>
    <name evidence="6" type="ORF">JQC75_11825</name>
</gene>
<evidence type="ECO:0000313" key="7">
    <source>
        <dbReference type="Proteomes" id="UP000596252"/>
    </source>
</evidence>
<evidence type="ECO:0000259" key="4">
    <source>
        <dbReference type="PROSITE" id="PS50109"/>
    </source>
</evidence>
<name>A0ABX7FZV1_9GAMM</name>
<dbReference type="SMART" id="SM00388">
    <property type="entry name" value="HisKA"/>
    <property type="match status" value="1"/>
</dbReference>